<comment type="function">
    <text evidence="9">Converts heme B (protoheme IX) to heme O by substitution of the vinyl group on carbon 2 of heme B porphyrin ring with a hydroxyethyl farnesyl side group.</text>
</comment>
<dbReference type="Pfam" id="PF01040">
    <property type="entry name" value="UbiA"/>
    <property type="match status" value="1"/>
</dbReference>
<feature type="transmembrane region" description="Helical" evidence="9">
    <location>
        <begin position="30"/>
        <end position="48"/>
    </location>
</feature>
<dbReference type="GO" id="GO:0008495">
    <property type="term" value="F:protoheme IX farnesyltransferase activity"/>
    <property type="evidence" value="ECO:0007669"/>
    <property type="project" value="UniProtKB-EC"/>
</dbReference>
<reference evidence="10" key="1">
    <citation type="submission" date="2024-06" db="EMBL/GenBank/DDBJ databases">
        <title>Genome sequence of Vogesella sp. MAHUQ-64.</title>
        <authorList>
            <person name="Huq M.A."/>
        </authorList>
    </citation>
    <scope>NUCLEOTIDE SEQUENCE</scope>
    <source>
        <strain evidence="10">MAHUQ-64</strain>
    </source>
</reference>
<organism evidence="10 11">
    <name type="scientific">Vogesella oryzagri</name>
    <dbReference type="NCBI Taxonomy" id="3160864"/>
    <lineage>
        <taxon>Bacteria</taxon>
        <taxon>Pseudomonadati</taxon>
        <taxon>Pseudomonadota</taxon>
        <taxon>Betaproteobacteria</taxon>
        <taxon>Neisseriales</taxon>
        <taxon>Chromobacteriaceae</taxon>
        <taxon>Vogesella</taxon>
    </lineage>
</organism>
<keyword evidence="11" id="KW-1185">Reference proteome</keyword>
<evidence type="ECO:0000256" key="5">
    <source>
        <dbReference type="ARBA" id="ARBA00022989"/>
    </source>
</evidence>
<dbReference type="PANTHER" id="PTHR43448">
    <property type="entry name" value="PROTOHEME IX FARNESYLTRANSFERASE, MITOCHONDRIAL"/>
    <property type="match status" value="1"/>
</dbReference>
<evidence type="ECO:0000313" key="11">
    <source>
        <dbReference type="Proteomes" id="UP001433638"/>
    </source>
</evidence>
<evidence type="ECO:0000256" key="1">
    <source>
        <dbReference type="ARBA" id="ARBA00004141"/>
    </source>
</evidence>
<comment type="miscellaneous">
    <text evidence="9">Carbon 2 of the heme B porphyrin ring is defined according to the Fischer nomenclature.</text>
</comment>
<feature type="transmembrane region" description="Helical" evidence="9">
    <location>
        <begin position="279"/>
        <end position="300"/>
    </location>
</feature>
<feature type="transmembrane region" description="Helical" evidence="9">
    <location>
        <begin position="152"/>
        <end position="174"/>
    </location>
</feature>
<dbReference type="Gene3D" id="1.10.357.140">
    <property type="entry name" value="UbiA prenyltransferase"/>
    <property type="match status" value="1"/>
</dbReference>
<keyword evidence="5 9" id="KW-1133">Transmembrane helix</keyword>
<feature type="transmembrane region" description="Helical" evidence="9">
    <location>
        <begin position="180"/>
        <end position="201"/>
    </location>
</feature>
<evidence type="ECO:0000256" key="8">
    <source>
        <dbReference type="ARBA" id="ARBA00047690"/>
    </source>
</evidence>
<feature type="transmembrane region" description="Helical" evidence="9">
    <location>
        <begin position="54"/>
        <end position="78"/>
    </location>
</feature>
<dbReference type="Proteomes" id="UP001433638">
    <property type="component" value="Unassembled WGS sequence"/>
</dbReference>
<evidence type="ECO:0000256" key="9">
    <source>
        <dbReference type="HAMAP-Rule" id="MF_00154"/>
    </source>
</evidence>
<evidence type="ECO:0000256" key="6">
    <source>
        <dbReference type="ARBA" id="ARBA00023133"/>
    </source>
</evidence>
<dbReference type="InterPro" id="IPR044878">
    <property type="entry name" value="UbiA_sf"/>
</dbReference>
<keyword evidence="3 9" id="KW-0808">Transferase</keyword>
<feature type="transmembrane region" description="Helical" evidence="9">
    <location>
        <begin position="99"/>
        <end position="120"/>
    </location>
</feature>
<dbReference type="NCBIfam" id="TIGR01473">
    <property type="entry name" value="cyoE_ctaB"/>
    <property type="match status" value="1"/>
</dbReference>
<keyword evidence="7 9" id="KW-0472">Membrane</keyword>
<keyword evidence="2 9" id="KW-1003">Cell membrane</keyword>
<keyword evidence="6 9" id="KW-0350">Heme biosynthesis</keyword>
<evidence type="ECO:0000256" key="2">
    <source>
        <dbReference type="ARBA" id="ARBA00022475"/>
    </source>
</evidence>
<comment type="pathway">
    <text evidence="9">Porphyrin-containing compound metabolism; heme O biosynthesis; heme O from protoheme: step 1/1.</text>
</comment>
<protein>
    <recommendedName>
        <fullName evidence="9">Protoheme IX farnesyltransferase</fullName>
        <ecNumber evidence="9">2.5.1.141</ecNumber>
    </recommendedName>
    <alternativeName>
        <fullName evidence="9">Heme B farnesyltransferase</fullName>
    </alternativeName>
    <alternativeName>
        <fullName evidence="9">Heme O synthase</fullName>
    </alternativeName>
</protein>
<comment type="catalytic activity">
    <reaction evidence="8 9">
        <text>heme b + (2E,6E)-farnesyl diphosphate + H2O = Fe(II)-heme o + diphosphate</text>
        <dbReference type="Rhea" id="RHEA:28070"/>
        <dbReference type="ChEBI" id="CHEBI:15377"/>
        <dbReference type="ChEBI" id="CHEBI:33019"/>
        <dbReference type="ChEBI" id="CHEBI:60344"/>
        <dbReference type="ChEBI" id="CHEBI:60530"/>
        <dbReference type="ChEBI" id="CHEBI:175763"/>
        <dbReference type="EC" id="2.5.1.141"/>
    </reaction>
</comment>
<accession>A0ABV1M532</accession>
<dbReference type="EC" id="2.5.1.141" evidence="9"/>
<comment type="caution">
    <text evidence="10">The sequence shown here is derived from an EMBL/GenBank/DDBJ whole genome shotgun (WGS) entry which is preliminary data.</text>
</comment>
<dbReference type="HAMAP" id="MF_00154">
    <property type="entry name" value="CyoE_CtaB"/>
    <property type="match status" value="1"/>
</dbReference>
<comment type="similarity">
    <text evidence="9">Belongs to the UbiA prenyltransferase family. Protoheme IX farnesyltransferase subfamily.</text>
</comment>
<dbReference type="InterPro" id="IPR030470">
    <property type="entry name" value="UbiA_prenylTrfase_CS"/>
</dbReference>
<dbReference type="NCBIfam" id="NF003348">
    <property type="entry name" value="PRK04375.1-1"/>
    <property type="match status" value="1"/>
</dbReference>
<proteinExistence type="inferred from homology"/>
<feature type="transmembrane region" description="Helical" evidence="9">
    <location>
        <begin position="126"/>
        <end position="145"/>
    </location>
</feature>
<feature type="transmembrane region" description="Helical" evidence="9">
    <location>
        <begin position="227"/>
        <end position="243"/>
    </location>
</feature>
<dbReference type="CDD" id="cd13957">
    <property type="entry name" value="PT_UbiA_Cox10"/>
    <property type="match status" value="1"/>
</dbReference>
<dbReference type="PANTHER" id="PTHR43448:SF2">
    <property type="entry name" value="PROTOHEME IX FARNESYLTRANSFERASE, MITOCHONDRIAL"/>
    <property type="match status" value="1"/>
</dbReference>
<sequence length="322" mass="34415">MDHLQRRRADDAKLSAANVKLKRYLQVTKPGIIFGNLISTAGGYLLAAQGHVDLWQMLATLIGLSLVVASGCALNNCVDRDIDSKMARTKGRVLVTGAMSFRAALAHGIVLGIAGFATLWFGTNALATACALFGFVIYAGVYSLYMKRKSVYGTVVGSLSGAVPPVAGYCAATGRFDMGAAILLLMFCLWQMPHSYAIAIFRFQDYQAAGIPVLPVVRGVSAAKQQIVLYILAFMVATIMLMLGGYVGYGYLVVAVATSLWWLKMALSGRKADVDDRVWARQVFAFSIVTITALSVMMAVDSRMAVPDATGGQLAALLQAFA</sequence>
<dbReference type="InterPro" id="IPR006369">
    <property type="entry name" value="Protohaem_IX_farnesylTrfase"/>
</dbReference>
<keyword evidence="4 9" id="KW-0812">Transmembrane</keyword>
<dbReference type="InterPro" id="IPR000537">
    <property type="entry name" value="UbiA_prenyltransferase"/>
</dbReference>
<evidence type="ECO:0000313" key="10">
    <source>
        <dbReference type="EMBL" id="MEQ6290690.1"/>
    </source>
</evidence>
<dbReference type="RefSeq" id="WP_349586456.1">
    <property type="nucleotide sequence ID" value="NZ_JBEFLD010000004.1"/>
</dbReference>
<evidence type="ECO:0000256" key="7">
    <source>
        <dbReference type="ARBA" id="ARBA00023136"/>
    </source>
</evidence>
<dbReference type="PROSITE" id="PS00943">
    <property type="entry name" value="UBIA"/>
    <property type="match status" value="1"/>
</dbReference>
<dbReference type="EMBL" id="JBEFLD010000004">
    <property type="protein sequence ID" value="MEQ6290690.1"/>
    <property type="molecule type" value="Genomic_DNA"/>
</dbReference>
<gene>
    <name evidence="10" type="primary">cyoE</name>
    <name evidence="9" type="synonym">ctaB</name>
    <name evidence="10" type="ORF">ABNW52_08680</name>
</gene>
<name>A0ABV1M532_9NEIS</name>
<comment type="subcellular location">
    <subcellularLocation>
        <location evidence="9">Cell membrane</location>
        <topology evidence="9">Multi-pass membrane protein</topology>
    </subcellularLocation>
    <subcellularLocation>
        <location evidence="1">Membrane</location>
        <topology evidence="1">Multi-pass membrane protein</topology>
    </subcellularLocation>
</comment>
<evidence type="ECO:0000256" key="4">
    <source>
        <dbReference type="ARBA" id="ARBA00022692"/>
    </source>
</evidence>
<evidence type="ECO:0000256" key="3">
    <source>
        <dbReference type="ARBA" id="ARBA00022679"/>
    </source>
</evidence>